<feature type="domain" description="C-type lectin" evidence="2">
    <location>
        <begin position="115"/>
        <end position="232"/>
    </location>
</feature>
<evidence type="ECO:0000256" key="1">
    <source>
        <dbReference type="SAM" id="SignalP"/>
    </source>
</evidence>
<dbReference type="AlphaFoldDB" id="A0AAV2Q5K8"/>
<dbReference type="Gene3D" id="3.10.100.10">
    <property type="entry name" value="Mannose-Binding Protein A, subunit A"/>
    <property type="match status" value="1"/>
</dbReference>
<dbReference type="InterPro" id="IPR003609">
    <property type="entry name" value="Pan_app"/>
</dbReference>
<dbReference type="PANTHER" id="PTHR22801:SF63">
    <property type="entry name" value="C-TYPE LECTIN DOMAIN-CONTAINING PROTEIN"/>
    <property type="match status" value="1"/>
</dbReference>
<dbReference type="PROSITE" id="PS50041">
    <property type="entry name" value="C_TYPE_LECTIN_2"/>
    <property type="match status" value="1"/>
</dbReference>
<evidence type="ECO:0000259" key="2">
    <source>
        <dbReference type="PROSITE" id="PS50041"/>
    </source>
</evidence>
<dbReference type="PROSITE" id="PS50948">
    <property type="entry name" value="PAN"/>
    <property type="match status" value="1"/>
</dbReference>
<dbReference type="Gene3D" id="3.50.4.10">
    <property type="entry name" value="Hepatocyte Growth Factor"/>
    <property type="match status" value="1"/>
</dbReference>
<reference evidence="4 5" key="1">
    <citation type="submission" date="2024-05" db="EMBL/GenBank/DDBJ databases">
        <authorList>
            <person name="Wallberg A."/>
        </authorList>
    </citation>
    <scope>NUCLEOTIDE SEQUENCE [LARGE SCALE GENOMIC DNA]</scope>
</reference>
<keyword evidence="1" id="KW-0732">Signal</keyword>
<name>A0AAV2Q5K8_MEGNR</name>
<evidence type="ECO:0008006" key="6">
    <source>
        <dbReference type="Google" id="ProtNLM"/>
    </source>
</evidence>
<feature type="chain" id="PRO_5043337659" description="C-type lectin domain-containing protein" evidence="1">
    <location>
        <begin position="27"/>
        <end position="236"/>
    </location>
</feature>
<dbReference type="InterPro" id="IPR016186">
    <property type="entry name" value="C-type_lectin-like/link_sf"/>
</dbReference>
<feature type="domain" description="Apple" evidence="3">
    <location>
        <begin position="27"/>
        <end position="106"/>
    </location>
</feature>
<dbReference type="SMART" id="SM00034">
    <property type="entry name" value="CLECT"/>
    <property type="match status" value="1"/>
</dbReference>
<comment type="caution">
    <text evidence="4">The sequence shown here is derived from an EMBL/GenBank/DDBJ whole genome shotgun (WGS) entry which is preliminary data.</text>
</comment>
<sequence length="236" mass="27047">MYAVSVVSSICLLAVVLVTQLQSARAVPGKFRSMSPLRNKWLPDSEAEEDLLKVMTLADCEGRCVKHKTCTGYSYSESYSRCLLYKIKPGTPPVKNTGYHIYIKMFTEAEGYYIYDTGYIRLMKKRMSAAKATQNCTDQGGSLVAVRTKKLNDLLYKLLVKQNIWNAYIGLSDAEEEGVWKWPDGGKLGFQNWDWKGEWGRKDLNCAVITNGFEEAPWKQFECKRPNYYFCQIPMF</sequence>
<dbReference type="InterPro" id="IPR001304">
    <property type="entry name" value="C-type_lectin-like"/>
</dbReference>
<dbReference type="Pfam" id="PF00024">
    <property type="entry name" value="PAN_1"/>
    <property type="match status" value="1"/>
</dbReference>
<feature type="signal peptide" evidence="1">
    <location>
        <begin position="1"/>
        <end position="26"/>
    </location>
</feature>
<protein>
    <recommendedName>
        <fullName evidence="6">C-type lectin domain-containing protein</fullName>
    </recommendedName>
</protein>
<dbReference type="SUPFAM" id="SSF56436">
    <property type="entry name" value="C-type lectin-like"/>
    <property type="match status" value="1"/>
</dbReference>
<organism evidence="4 5">
    <name type="scientific">Meganyctiphanes norvegica</name>
    <name type="common">Northern krill</name>
    <name type="synonym">Thysanopoda norvegica</name>
    <dbReference type="NCBI Taxonomy" id="48144"/>
    <lineage>
        <taxon>Eukaryota</taxon>
        <taxon>Metazoa</taxon>
        <taxon>Ecdysozoa</taxon>
        <taxon>Arthropoda</taxon>
        <taxon>Crustacea</taxon>
        <taxon>Multicrustacea</taxon>
        <taxon>Malacostraca</taxon>
        <taxon>Eumalacostraca</taxon>
        <taxon>Eucarida</taxon>
        <taxon>Euphausiacea</taxon>
        <taxon>Euphausiidae</taxon>
        <taxon>Meganyctiphanes</taxon>
    </lineage>
</organism>
<dbReference type="PANTHER" id="PTHR22801">
    <property type="entry name" value="LITHOSTATHINE"/>
    <property type="match status" value="1"/>
</dbReference>
<evidence type="ECO:0000313" key="4">
    <source>
        <dbReference type="EMBL" id="CAL4070952.1"/>
    </source>
</evidence>
<accession>A0AAV2Q5K8</accession>
<keyword evidence="5" id="KW-1185">Reference proteome</keyword>
<dbReference type="InterPro" id="IPR050801">
    <property type="entry name" value="Ca-Dep_Lectins_ImmuneDev"/>
</dbReference>
<proteinExistence type="predicted"/>
<gene>
    <name evidence="4" type="ORF">MNOR_LOCUS8392</name>
</gene>
<dbReference type="CDD" id="cd00037">
    <property type="entry name" value="CLECT"/>
    <property type="match status" value="1"/>
</dbReference>
<dbReference type="EMBL" id="CAXKWB010003894">
    <property type="protein sequence ID" value="CAL4070952.1"/>
    <property type="molecule type" value="Genomic_DNA"/>
</dbReference>
<dbReference type="Proteomes" id="UP001497623">
    <property type="component" value="Unassembled WGS sequence"/>
</dbReference>
<evidence type="ECO:0000259" key="3">
    <source>
        <dbReference type="PROSITE" id="PS50948"/>
    </source>
</evidence>
<dbReference type="Pfam" id="PF00059">
    <property type="entry name" value="Lectin_C"/>
    <property type="match status" value="1"/>
</dbReference>
<evidence type="ECO:0000313" key="5">
    <source>
        <dbReference type="Proteomes" id="UP001497623"/>
    </source>
</evidence>
<dbReference type="InterPro" id="IPR016187">
    <property type="entry name" value="CTDL_fold"/>
</dbReference>